<evidence type="ECO:0000256" key="2">
    <source>
        <dbReference type="ARBA" id="ARBA00007254"/>
    </source>
</evidence>
<proteinExistence type="inferred from homology"/>
<evidence type="ECO:0000256" key="1">
    <source>
        <dbReference type="ARBA" id="ARBA00004651"/>
    </source>
</evidence>
<keyword evidence="3 10" id="KW-0813">Transport</keyword>
<dbReference type="HAMAP" id="MF_00115">
    <property type="entry name" value="MscL"/>
    <property type="match status" value="1"/>
</dbReference>
<keyword evidence="6 10" id="KW-1133">Transmembrane helix</keyword>
<feature type="transmembrane region" description="Helical" evidence="10">
    <location>
        <begin position="12"/>
        <end position="34"/>
    </location>
</feature>
<comment type="subunit">
    <text evidence="10">Homopentamer.</text>
</comment>
<comment type="subcellular location">
    <subcellularLocation>
        <location evidence="1 10">Cell membrane</location>
        <topology evidence="1 10">Multi-pass membrane protein</topology>
    </subcellularLocation>
</comment>
<dbReference type="PANTHER" id="PTHR30266">
    <property type="entry name" value="MECHANOSENSITIVE CHANNEL MSCL"/>
    <property type="match status" value="1"/>
</dbReference>
<reference evidence="11 12" key="1">
    <citation type="submission" date="2023-05" db="EMBL/GenBank/DDBJ databases">
        <authorList>
            <person name="Gao F."/>
        </authorList>
    </citation>
    <scope>NUCLEOTIDE SEQUENCE [LARGE SCALE GENOMIC DNA]</scope>
    <source>
        <strain evidence="11 12">MIMF12</strain>
    </source>
</reference>
<evidence type="ECO:0000256" key="3">
    <source>
        <dbReference type="ARBA" id="ARBA00022448"/>
    </source>
</evidence>
<evidence type="ECO:0000256" key="4">
    <source>
        <dbReference type="ARBA" id="ARBA00022475"/>
    </source>
</evidence>
<keyword evidence="4 10" id="KW-1003">Cell membrane</keyword>
<dbReference type="RefSeq" id="WP_285520950.1">
    <property type="nucleotide sequence ID" value="NZ_JASNGB010000007.1"/>
</dbReference>
<evidence type="ECO:0000256" key="10">
    <source>
        <dbReference type="HAMAP-Rule" id="MF_00115"/>
    </source>
</evidence>
<evidence type="ECO:0000256" key="5">
    <source>
        <dbReference type="ARBA" id="ARBA00022692"/>
    </source>
</evidence>
<dbReference type="SUPFAM" id="SSF81330">
    <property type="entry name" value="Gated mechanosensitive channel"/>
    <property type="match status" value="1"/>
</dbReference>
<organism evidence="11 12">
    <name type="scientific">Deinococcus rhizophilus</name>
    <dbReference type="NCBI Taxonomy" id="3049544"/>
    <lineage>
        <taxon>Bacteria</taxon>
        <taxon>Thermotogati</taxon>
        <taxon>Deinococcota</taxon>
        <taxon>Deinococci</taxon>
        <taxon>Deinococcales</taxon>
        <taxon>Deinococcaceae</taxon>
        <taxon>Deinococcus</taxon>
    </lineage>
</organism>
<name>A0ABT7JG54_9DEIO</name>
<comment type="similarity">
    <text evidence="2 10">Belongs to the MscL family.</text>
</comment>
<evidence type="ECO:0000256" key="7">
    <source>
        <dbReference type="ARBA" id="ARBA00023065"/>
    </source>
</evidence>
<feature type="transmembrane region" description="Helical" evidence="10">
    <location>
        <begin position="66"/>
        <end position="91"/>
    </location>
</feature>
<dbReference type="PANTHER" id="PTHR30266:SF2">
    <property type="entry name" value="LARGE-CONDUCTANCE MECHANOSENSITIVE CHANNEL"/>
    <property type="match status" value="1"/>
</dbReference>
<dbReference type="PROSITE" id="PS01327">
    <property type="entry name" value="MSCL"/>
    <property type="match status" value="1"/>
</dbReference>
<keyword evidence="9 10" id="KW-0407">Ion channel</keyword>
<evidence type="ECO:0000256" key="8">
    <source>
        <dbReference type="ARBA" id="ARBA00023136"/>
    </source>
</evidence>
<dbReference type="InterPro" id="IPR019823">
    <property type="entry name" value="Mechanosensitive_channel_CS"/>
</dbReference>
<dbReference type="InterPro" id="IPR037673">
    <property type="entry name" value="MSC/AndL"/>
</dbReference>
<dbReference type="Pfam" id="PF01741">
    <property type="entry name" value="MscL"/>
    <property type="match status" value="1"/>
</dbReference>
<accession>A0ABT7JG54</accession>
<sequence length="127" mass="13735">MFQGFRDFVLRGNVVDLAVGVVIGAAFTGIVTAFSNGFINPLIKAITGGGAQVGGTFRVNGAVFDYGAFITAVLNFLIVAAILYFLVVLPVNRLNERLKRGQQAPVAEPSNQEKLLAEIRDELRRRP</sequence>
<dbReference type="InterPro" id="IPR036019">
    <property type="entry name" value="MscL_channel"/>
</dbReference>
<keyword evidence="5 10" id="KW-0812">Transmembrane</keyword>
<evidence type="ECO:0000256" key="9">
    <source>
        <dbReference type="ARBA" id="ARBA00023303"/>
    </source>
</evidence>
<dbReference type="NCBIfam" id="TIGR00220">
    <property type="entry name" value="mscL"/>
    <property type="match status" value="1"/>
</dbReference>
<dbReference type="Proteomes" id="UP001302059">
    <property type="component" value="Unassembled WGS sequence"/>
</dbReference>
<keyword evidence="7 10" id="KW-0406">Ion transport</keyword>
<dbReference type="Gene3D" id="1.10.1200.120">
    <property type="entry name" value="Large-conductance mechanosensitive channel, MscL, domain 1"/>
    <property type="match status" value="1"/>
</dbReference>
<evidence type="ECO:0000313" key="12">
    <source>
        <dbReference type="Proteomes" id="UP001302059"/>
    </source>
</evidence>
<gene>
    <name evidence="10 11" type="primary">mscL</name>
    <name evidence="11" type="ORF">QOL99_02040</name>
</gene>
<keyword evidence="12" id="KW-1185">Reference proteome</keyword>
<evidence type="ECO:0000313" key="11">
    <source>
        <dbReference type="EMBL" id="MDL2342923.1"/>
    </source>
</evidence>
<comment type="caution">
    <text evidence="11">The sequence shown here is derived from an EMBL/GenBank/DDBJ whole genome shotgun (WGS) entry which is preliminary data.</text>
</comment>
<dbReference type="EMBL" id="JASNGB010000007">
    <property type="protein sequence ID" value="MDL2342923.1"/>
    <property type="molecule type" value="Genomic_DNA"/>
</dbReference>
<keyword evidence="8 10" id="KW-0472">Membrane</keyword>
<dbReference type="InterPro" id="IPR001185">
    <property type="entry name" value="MS_channel"/>
</dbReference>
<comment type="function">
    <text evidence="10">Channel that opens in response to stretch forces in the membrane lipid bilayer. May participate in the regulation of osmotic pressure changes within the cell.</text>
</comment>
<protein>
    <recommendedName>
        <fullName evidence="10">Large-conductance mechanosensitive channel</fullName>
    </recommendedName>
</protein>
<dbReference type="PRINTS" id="PR01264">
    <property type="entry name" value="MECHCHANNEL"/>
</dbReference>
<evidence type="ECO:0000256" key="6">
    <source>
        <dbReference type="ARBA" id="ARBA00022989"/>
    </source>
</evidence>